<keyword evidence="3" id="KW-1185">Reference proteome</keyword>
<gene>
    <name evidence="2" type="ordered locus">SVEN_5616</name>
</gene>
<dbReference type="STRING" id="953739.SVEN_5616"/>
<organism evidence="2 3">
    <name type="scientific">Streptomyces venezuelae (strain ATCC 10712 / CBS 650.69 / DSM 40230 / JCM 4526 / NBRC 13096 / PD 04745)</name>
    <dbReference type="NCBI Taxonomy" id="953739"/>
    <lineage>
        <taxon>Bacteria</taxon>
        <taxon>Bacillati</taxon>
        <taxon>Actinomycetota</taxon>
        <taxon>Actinomycetes</taxon>
        <taxon>Kitasatosporales</taxon>
        <taxon>Streptomycetaceae</taxon>
        <taxon>Streptomyces</taxon>
    </lineage>
</organism>
<dbReference type="AlphaFoldDB" id="F2R893"/>
<sequence>MAGAAWRLFEAVLEQDPPGGGVVAGGGDLAGDAVPDRDERLGW</sequence>
<dbReference type="KEGG" id="sve:SVEN_5616"/>
<feature type="compositionally biased region" description="Basic and acidic residues" evidence="1">
    <location>
        <begin position="34"/>
        <end position="43"/>
    </location>
</feature>
<evidence type="ECO:0000256" key="1">
    <source>
        <dbReference type="SAM" id="MobiDB-lite"/>
    </source>
</evidence>
<feature type="region of interest" description="Disordered" evidence="1">
    <location>
        <begin position="17"/>
        <end position="43"/>
    </location>
</feature>
<dbReference type="Proteomes" id="UP000006854">
    <property type="component" value="Chromosome"/>
</dbReference>
<protein>
    <submittedName>
        <fullName evidence="2">Uncharacterized protein</fullName>
    </submittedName>
</protein>
<name>F2R893_STRVP</name>
<dbReference type="HOGENOM" id="CLU_3240497_0_0_11"/>
<evidence type="ECO:0000313" key="2">
    <source>
        <dbReference type="EMBL" id="CCA58902.1"/>
    </source>
</evidence>
<accession>F2R893</accession>
<dbReference type="EMBL" id="FR845719">
    <property type="protein sequence ID" value="CCA58902.1"/>
    <property type="molecule type" value="Genomic_DNA"/>
</dbReference>
<proteinExistence type="predicted"/>
<evidence type="ECO:0000313" key="3">
    <source>
        <dbReference type="Proteomes" id="UP000006854"/>
    </source>
</evidence>
<feature type="compositionally biased region" description="Gly residues" evidence="1">
    <location>
        <begin position="18"/>
        <end position="29"/>
    </location>
</feature>
<reference evidence="2 3" key="1">
    <citation type="journal article" date="2011" name="BMC Genomics">
        <title>Genome-wide analysis of the role of GlnR in Streptomyces venezuelae provides new insights into global nitrogen regulation in actinomycetes.</title>
        <authorList>
            <person name="Pullan S.T."/>
            <person name="Bibb M.J."/>
            <person name="Merrick M."/>
        </authorList>
    </citation>
    <scope>NUCLEOTIDE SEQUENCE [LARGE SCALE GENOMIC DNA]</scope>
    <source>
        <strain evidence="2">ATCC 10712</strain>
    </source>
</reference>